<gene>
    <name evidence="2" type="ORF">CTEN210_01156</name>
</gene>
<keyword evidence="1" id="KW-1133">Transmembrane helix</keyword>
<feature type="transmembrane region" description="Helical" evidence="1">
    <location>
        <begin position="134"/>
        <end position="158"/>
    </location>
</feature>
<keyword evidence="3" id="KW-1185">Reference proteome</keyword>
<proteinExistence type="predicted"/>
<name>A0AAD3CEK2_9STRA</name>
<dbReference type="AlphaFoldDB" id="A0AAD3CEK2"/>
<keyword evidence="1" id="KW-0472">Membrane</keyword>
<protein>
    <submittedName>
        <fullName evidence="2">Uncharacterized protein</fullName>
    </submittedName>
</protein>
<evidence type="ECO:0000256" key="1">
    <source>
        <dbReference type="SAM" id="Phobius"/>
    </source>
</evidence>
<accession>A0AAD3CEK2</accession>
<evidence type="ECO:0000313" key="2">
    <source>
        <dbReference type="EMBL" id="GFH44682.1"/>
    </source>
</evidence>
<dbReference type="Proteomes" id="UP001054902">
    <property type="component" value="Unassembled WGS sequence"/>
</dbReference>
<organism evidence="2 3">
    <name type="scientific">Chaetoceros tenuissimus</name>
    <dbReference type="NCBI Taxonomy" id="426638"/>
    <lineage>
        <taxon>Eukaryota</taxon>
        <taxon>Sar</taxon>
        <taxon>Stramenopiles</taxon>
        <taxon>Ochrophyta</taxon>
        <taxon>Bacillariophyta</taxon>
        <taxon>Coscinodiscophyceae</taxon>
        <taxon>Chaetocerotophycidae</taxon>
        <taxon>Chaetocerotales</taxon>
        <taxon>Chaetocerotaceae</taxon>
        <taxon>Chaetoceros</taxon>
    </lineage>
</organism>
<sequence length="264" mass="29478">MFAQAPQSFYDEPLEPGYMNALNGGTCGVNEYATYVESYSDGASSGGTASVSDTFQFTNAEKTTATENTMNFNTANEVSMLTSMQTRQYTKVTKEEWLAAIEAAWEEYKVKPMNRGGNGVLSSESPYQEPSASFLAGPIVGIVVACFAVLLCGLYVLYKKKIADQVERVKSIFACQIASNVSSLDMDDLAKEFKRIDRSGMDWLAERNFMSSFLINLLCMKKILKQCFLFWMVITLEKSHFTEFVSLFNLCQDKFEEIGVHAES</sequence>
<evidence type="ECO:0000313" key="3">
    <source>
        <dbReference type="Proteomes" id="UP001054902"/>
    </source>
</evidence>
<reference evidence="2 3" key="1">
    <citation type="journal article" date="2021" name="Sci. Rep.">
        <title>The genome of the diatom Chaetoceros tenuissimus carries an ancient integrated fragment of an extant virus.</title>
        <authorList>
            <person name="Hongo Y."/>
            <person name="Kimura K."/>
            <person name="Takaki Y."/>
            <person name="Yoshida Y."/>
            <person name="Baba S."/>
            <person name="Kobayashi G."/>
            <person name="Nagasaki K."/>
            <person name="Hano T."/>
            <person name="Tomaru Y."/>
        </authorList>
    </citation>
    <scope>NUCLEOTIDE SEQUENCE [LARGE SCALE GENOMIC DNA]</scope>
    <source>
        <strain evidence="2 3">NIES-3715</strain>
    </source>
</reference>
<keyword evidence="1" id="KW-0812">Transmembrane</keyword>
<dbReference type="EMBL" id="BLLK01000020">
    <property type="protein sequence ID" value="GFH44682.1"/>
    <property type="molecule type" value="Genomic_DNA"/>
</dbReference>
<comment type="caution">
    <text evidence="2">The sequence shown here is derived from an EMBL/GenBank/DDBJ whole genome shotgun (WGS) entry which is preliminary data.</text>
</comment>